<gene>
    <name evidence="2" type="ORF">ACG01O_19670</name>
</gene>
<sequence length="360" mass="39236">MRAAFKSLEASVCDIYRFLEFASSLESQKAALPAINPAGNPVVQYLASTAWRKHVYAFAIVGVYGAHERFIRDFCAEVAVVISKIHGAYKKLPERMRTAHEKFSIERAQAISEGRTGDKADLQVLIANLHSCLEGGSVLNYDVFATSSANFRSHTVRETFSRLAIDLSNEEPEHLKKVVANELAGYYPTSFTVLDGLADLRNEIAHGSDFQTLDRGTLTSIVRVVHLYDHWLVGQVACSLKNLLLSTYGELVGTITKTYKGAGEIRSIGSLDSLAAKVSIGDPVHISKPNGDFEKSIVASIEFNSNPMPSAAGLGPFGIDFGILVREKAEVRRVPPIYAGIWAELELALTVAPTQIPGIQ</sequence>
<keyword evidence="3" id="KW-1185">Reference proteome</keyword>
<accession>A0ABW7H3P5</accession>
<dbReference type="EMBL" id="JBIGIB010000006">
    <property type="protein sequence ID" value="MFG6468853.1"/>
    <property type="molecule type" value="Genomic_DNA"/>
</dbReference>
<evidence type="ECO:0000313" key="2">
    <source>
        <dbReference type="EMBL" id="MFG6468853.1"/>
    </source>
</evidence>
<evidence type="ECO:0000259" key="1">
    <source>
        <dbReference type="Pfam" id="PF18735"/>
    </source>
</evidence>
<reference evidence="2 3" key="1">
    <citation type="submission" date="2024-08" db="EMBL/GenBank/DDBJ databases">
        <authorList>
            <person name="Lu H."/>
        </authorList>
    </citation>
    <scope>NUCLEOTIDE SEQUENCE [LARGE SCALE GENOMIC DNA]</scope>
    <source>
        <strain evidence="2 3">BYS87W</strain>
    </source>
</reference>
<dbReference type="Pfam" id="PF18735">
    <property type="entry name" value="HEPN_RiboL-PSP"/>
    <property type="match status" value="1"/>
</dbReference>
<comment type="caution">
    <text evidence="2">The sequence shown here is derived from an EMBL/GenBank/DDBJ whole genome shotgun (WGS) entry which is preliminary data.</text>
</comment>
<protein>
    <submittedName>
        <fullName evidence="2">HEPN domain-containing protein</fullName>
    </submittedName>
</protein>
<proteinExistence type="predicted"/>
<name>A0ABW7H3P5_9BURK</name>
<organism evidence="2 3">
    <name type="scientific">Pelomonas baiyunensis</name>
    <dbReference type="NCBI Taxonomy" id="3299026"/>
    <lineage>
        <taxon>Bacteria</taxon>
        <taxon>Pseudomonadati</taxon>
        <taxon>Pseudomonadota</taxon>
        <taxon>Betaproteobacteria</taxon>
        <taxon>Burkholderiales</taxon>
        <taxon>Sphaerotilaceae</taxon>
        <taxon>Roseateles</taxon>
    </lineage>
</organism>
<evidence type="ECO:0000313" key="3">
    <source>
        <dbReference type="Proteomes" id="UP001606303"/>
    </source>
</evidence>
<dbReference type="InterPro" id="IPR041519">
    <property type="entry name" value="HEPN_RiboL-PSP"/>
</dbReference>
<feature type="domain" description="RiboL-PSP-HEPN" evidence="1">
    <location>
        <begin position="58"/>
        <end position="223"/>
    </location>
</feature>
<dbReference type="Proteomes" id="UP001606303">
    <property type="component" value="Unassembled WGS sequence"/>
</dbReference>